<proteinExistence type="predicted"/>
<dbReference type="AlphaFoldDB" id="A0A8S2DXL8"/>
<name>A0A8S2DXL8_9BILA</name>
<evidence type="ECO:0000313" key="2">
    <source>
        <dbReference type="EMBL" id="CAF3826261.1"/>
    </source>
</evidence>
<dbReference type="Proteomes" id="UP000677228">
    <property type="component" value="Unassembled WGS sequence"/>
</dbReference>
<gene>
    <name evidence="1" type="ORF">OVA965_LOCUS17396</name>
    <name evidence="2" type="ORF">TMI583_LOCUS17411</name>
</gene>
<comment type="caution">
    <text evidence="1">The sequence shown here is derived from an EMBL/GenBank/DDBJ whole genome shotgun (WGS) entry which is preliminary data.</text>
</comment>
<organism evidence="1 3">
    <name type="scientific">Didymodactylos carnosus</name>
    <dbReference type="NCBI Taxonomy" id="1234261"/>
    <lineage>
        <taxon>Eukaryota</taxon>
        <taxon>Metazoa</taxon>
        <taxon>Spiralia</taxon>
        <taxon>Gnathifera</taxon>
        <taxon>Rotifera</taxon>
        <taxon>Eurotatoria</taxon>
        <taxon>Bdelloidea</taxon>
        <taxon>Philodinida</taxon>
        <taxon>Philodinidae</taxon>
        <taxon>Didymodactylos</taxon>
    </lineage>
</organism>
<accession>A0A8S2DXL8</accession>
<protein>
    <submittedName>
        <fullName evidence="1">Uncharacterized protein</fullName>
    </submittedName>
</protein>
<evidence type="ECO:0000313" key="3">
    <source>
        <dbReference type="Proteomes" id="UP000677228"/>
    </source>
</evidence>
<dbReference type="EMBL" id="CAJNOK010008334">
    <property type="protein sequence ID" value="CAF1060675.1"/>
    <property type="molecule type" value="Genomic_DNA"/>
</dbReference>
<reference evidence="1" key="1">
    <citation type="submission" date="2021-02" db="EMBL/GenBank/DDBJ databases">
        <authorList>
            <person name="Nowell W R."/>
        </authorList>
    </citation>
    <scope>NUCLEOTIDE SEQUENCE</scope>
</reference>
<dbReference type="Proteomes" id="UP000682733">
    <property type="component" value="Unassembled WGS sequence"/>
</dbReference>
<dbReference type="EMBL" id="CAJOBA010008351">
    <property type="protein sequence ID" value="CAF3826261.1"/>
    <property type="molecule type" value="Genomic_DNA"/>
</dbReference>
<evidence type="ECO:0000313" key="1">
    <source>
        <dbReference type="EMBL" id="CAF1060675.1"/>
    </source>
</evidence>
<sequence>MLEKGISKDTVSIVTAKTGNDVGTVSHINARVCHPSQGAILLPSTIGIPNVKDPNPDNRVRDPRLPWAPAVTISGRTDKPFVTPQYQKKAAETQNKSNIVLANTKIQMNFDWSHVTRLGNDKSKIAISFIPHNVLPTRTAVTARAGPGPTSYQKYRNNLTGMGEEFIYTQMPRVRISPLIGPKIMRERRYRNATTNDQHALPSNGTKPFWNTIGTKTLNSRLPNAPVISMHELDMIEKKNKLKIAPIPMLHGPDDNKAYKLPGTGEITIASRYNPKSAQQVGQGPAFVERSKIDKGDPQYERILKKAPAFSMGSRWSPFSHTYTVECVVDD</sequence>